<organism evidence="2 3">
    <name type="scientific">Schleiferilactobacillus harbinensis DSM 16991</name>
    <dbReference type="NCBI Taxonomy" id="1122147"/>
    <lineage>
        <taxon>Bacteria</taxon>
        <taxon>Bacillati</taxon>
        <taxon>Bacillota</taxon>
        <taxon>Bacilli</taxon>
        <taxon>Lactobacillales</taxon>
        <taxon>Lactobacillaceae</taxon>
        <taxon>Schleiferilactobacillus</taxon>
    </lineage>
</organism>
<sequence length="268" mass="30591">MTTNPSKRRLWPSLYSEEEPVGDINAWIKILATIWFIYLLFNTKNPLSIYFTPSLTEFQMHGSLGLDIRVIAAGLLFLGLVLGSVWWAFGGLGLRRLFPQWRVRDTFLTLWYGLLTLIFNGIGRLFADFVQAHYVDNSSSALDIGEMASWHNYWIVTVRYILMMAGQVIALILIFLALYQLGKRFLPQNKRFIPELTKFLANILAALAYAGLMTTPINPNFMQNVWLSGMQAIPMLWAYRHTRNVLVPILGLIILNRAFIALLIAFSA</sequence>
<feature type="transmembrane region" description="Helical" evidence="1">
    <location>
        <begin position="245"/>
        <end position="266"/>
    </location>
</feature>
<gene>
    <name evidence="2" type="ORF">FC91_GL001143</name>
</gene>
<dbReference type="RefSeq" id="WP_027827823.1">
    <property type="nucleotide sequence ID" value="NZ_AUEH01000007.1"/>
</dbReference>
<feature type="transmembrane region" description="Helical" evidence="1">
    <location>
        <begin position="70"/>
        <end position="94"/>
    </location>
</feature>
<dbReference type="AlphaFoldDB" id="A0A0R1XHU9"/>
<evidence type="ECO:0000256" key="1">
    <source>
        <dbReference type="SAM" id="Phobius"/>
    </source>
</evidence>
<evidence type="ECO:0000313" key="3">
    <source>
        <dbReference type="Proteomes" id="UP000050949"/>
    </source>
</evidence>
<dbReference type="OrthoDB" id="2291554at2"/>
<feature type="transmembrane region" description="Helical" evidence="1">
    <location>
        <begin position="21"/>
        <end position="41"/>
    </location>
</feature>
<name>A0A0R1XHU9_9LACO</name>
<proteinExistence type="predicted"/>
<dbReference type="EMBL" id="AZFW01000020">
    <property type="protein sequence ID" value="KRM28981.1"/>
    <property type="molecule type" value="Genomic_DNA"/>
</dbReference>
<evidence type="ECO:0000313" key="2">
    <source>
        <dbReference type="EMBL" id="KRM28981.1"/>
    </source>
</evidence>
<reference evidence="2 3" key="1">
    <citation type="journal article" date="2015" name="Genome Announc.">
        <title>Expanding the biotechnology potential of lactobacilli through comparative genomics of 213 strains and associated genera.</title>
        <authorList>
            <person name="Sun Z."/>
            <person name="Harris H.M."/>
            <person name="McCann A."/>
            <person name="Guo C."/>
            <person name="Argimon S."/>
            <person name="Zhang W."/>
            <person name="Yang X."/>
            <person name="Jeffery I.B."/>
            <person name="Cooney J.C."/>
            <person name="Kagawa T.F."/>
            <person name="Liu W."/>
            <person name="Song Y."/>
            <person name="Salvetti E."/>
            <person name="Wrobel A."/>
            <person name="Rasinkangas P."/>
            <person name="Parkhill J."/>
            <person name="Rea M.C."/>
            <person name="O'Sullivan O."/>
            <person name="Ritari J."/>
            <person name="Douillard F.P."/>
            <person name="Paul Ross R."/>
            <person name="Yang R."/>
            <person name="Briner A.E."/>
            <person name="Felis G.E."/>
            <person name="de Vos W.M."/>
            <person name="Barrangou R."/>
            <person name="Klaenhammer T.R."/>
            <person name="Caufield P.W."/>
            <person name="Cui Y."/>
            <person name="Zhang H."/>
            <person name="O'Toole P.W."/>
        </authorList>
    </citation>
    <scope>NUCLEOTIDE SEQUENCE [LARGE SCALE GENOMIC DNA]</scope>
    <source>
        <strain evidence="2 3">DSM 16991</strain>
    </source>
</reference>
<accession>A0A0R1XHU9</accession>
<comment type="caution">
    <text evidence="2">The sequence shown here is derived from an EMBL/GenBank/DDBJ whole genome shotgun (WGS) entry which is preliminary data.</text>
</comment>
<dbReference type="PATRIC" id="fig|1122147.4.peg.1181"/>
<feature type="transmembrane region" description="Helical" evidence="1">
    <location>
        <begin position="199"/>
        <end position="217"/>
    </location>
</feature>
<keyword evidence="1" id="KW-1133">Transmembrane helix</keyword>
<protein>
    <submittedName>
        <fullName evidence="2">Uncharacterized protein</fullName>
    </submittedName>
</protein>
<feature type="transmembrane region" description="Helical" evidence="1">
    <location>
        <begin position="160"/>
        <end position="179"/>
    </location>
</feature>
<dbReference type="Proteomes" id="UP000050949">
    <property type="component" value="Unassembled WGS sequence"/>
</dbReference>
<feature type="transmembrane region" description="Helical" evidence="1">
    <location>
        <begin position="106"/>
        <end position="127"/>
    </location>
</feature>
<keyword evidence="1" id="KW-0812">Transmembrane</keyword>
<dbReference type="eggNOG" id="ENOG5030ADG">
    <property type="taxonomic scope" value="Bacteria"/>
</dbReference>
<keyword evidence="1" id="KW-0472">Membrane</keyword>